<dbReference type="Pfam" id="PF08241">
    <property type="entry name" value="Methyltransf_11"/>
    <property type="match status" value="1"/>
</dbReference>
<dbReference type="CDD" id="cd02440">
    <property type="entry name" value="AdoMet_MTases"/>
    <property type="match status" value="1"/>
</dbReference>
<dbReference type="PANTHER" id="PTHR43591">
    <property type="entry name" value="METHYLTRANSFERASE"/>
    <property type="match status" value="1"/>
</dbReference>
<dbReference type="InterPro" id="IPR013216">
    <property type="entry name" value="Methyltransf_11"/>
</dbReference>
<dbReference type="Gene3D" id="3.40.50.150">
    <property type="entry name" value="Vaccinia Virus protein VP39"/>
    <property type="match status" value="1"/>
</dbReference>
<name>A0AAE5C9R5_9BACT</name>
<evidence type="ECO:0000259" key="1">
    <source>
        <dbReference type="Pfam" id="PF08241"/>
    </source>
</evidence>
<gene>
    <name evidence="2" type="ORF">GWO12_01150</name>
</gene>
<dbReference type="GO" id="GO:0032259">
    <property type="term" value="P:methylation"/>
    <property type="evidence" value="ECO:0007669"/>
    <property type="project" value="UniProtKB-KW"/>
</dbReference>
<protein>
    <submittedName>
        <fullName evidence="2">Methyltransferase domain-containing protein</fullName>
    </submittedName>
</protein>
<keyword evidence="2" id="KW-0808">Transferase</keyword>
<dbReference type="Proteomes" id="UP000702544">
    <property type="component" value="Unassembled WGS sequence"/>
</dbReference>
<organism evidence="2 3">
    <name type="scientific">Candidatus Kutchimonas denitrificans</name>
    <dbReference type="NCBI Taxonomy" id="3056748"/>
    <lineage>
        <taxon>Bacteria</taxon>
        <taxon>Pseudomonadati</taxon>
        <taxon>Gemmatimonadota</taxon>
        <taxon>Gemmatimonadia</taxon>
        <taxon>Candidatus Palauibacterales</taxon>
        <taxon>Candidatus Palauibacteraceae</taxon>
        <taxon>Candidatus Kutchimonas</taxon>
    </lineage>
</organism>
<dbReference type="EMBL" id="JAACAK010000009">
    <property type="protein sequence ID" value="NIR73712.1"/>
    <property type="molecule type" value="Genomic_DNA"/>
</dbReference>
<accession>A0AAE5C9R5</accession>
<evidence type="ECO:0000313" key="3">
    <source>
        <dbReference type="Proteomes" id="UP000702544"/>
    </source>
</evidence>
<dbReference type="GO" id="GO:0008757">
    <property type="term" value="F:S-adenosylmethionine-dependent methyltransferase activity"/>
    <property type="evidence" value="ECO:0007669"/>
    <property type="project" value="InterPro"/>
</dbReference>
<reference evidence="2 3" key="1">
    <citation type="submission" date="2020-01" db="EMBL/GenBank/DDBJ databases">
        <title>Genomes assembled from Gulf of Kutch pelagic sediment metagenomes.</title>
        <authorList>
            <person name="Chandrashekar M."/>
            <person name="Mahajan M.S."/>
            <person name="Dave K.J."/>
            <person name="Vatsa P."/>
            <person name="Nathani N.M."/>
        </authorList>
    </citation>
    <scope>NUCLEOTIDE SEQUENCE [LARGE SCALE GENOMIC DNA]</scope>
    <source>
        <strain evidence="2">KS3-K002</strain>
    </source>
</reference>
<dbReference type="AlphaFoldDB" id="A0AAE5C9R5"/>
<dbReference type="InterPro" id="IPR029063">
    <property type="entry name" value="SAM-dependent_MTases_sf"/>
</dbReference>
<evidence type="ECO:0000313" key="2">
    <source>
        <dbReference type="EMBL" id="NIR73712.1"/>
    </source>
</evidence>
<comment type="caution">
    <text evidence="2">The sequence shown here is derived from an EMBL/GenBank/DDBJ whole genome shotgun (WGS) entry which is preliminary data.</text>
</comment>
<proteinExistence type="predicted"/>
<feature type="domain" description="Methyltransferase type 11" evidence="1">
    <location>
        <begin position="41"/>
        <end position="138"/>
    </location>
</feature>
<sequence length="264" mass="29199">MIDLLRMSRSRGFSPGDQVLYRRIATLTGLSEAEDPLSMIDVPCGRGAVANFFAENYPVDVAGVDPDPAAVEVAESRARNAGLSAKVHYQGAPVEDLPYKDEVFDLSVGELGLASSTEPLKAVRELGRVTRPGGHVVLIALHWTGHVDEERRRILVQHLGAAPLVLVEWKQALREANVDDLQLEDWSDQAFPFLIRGRTFTRLAELSTLIDKVSILQRAWGRWGWRGLKGAIKREYEIRSLLGQERTIGVTLITGKRVGALVTQ</sequence>
<dbReference type="SUPFAM" id="SSF53335">
    <property type="entry name" value="S-adenosyl-L-methionine-dependent methyltransferases"/>
    <property type="match status" value="1"/>
</dbReference>
<keyword evidence="2" id="KW-0489">Methyltransferase</keyword>